<reference evidence="2 3" key="1">
    <citation type="journal article" date="2015" name="Genome Announc.">
        <title>Draft Genome of the Euendolithic (true boring) Cyanobacterium Mastigocoleus testarum strain BC008.</title>
        <authorList>
            <person name="Guida B.S."/>
            <person name="Garcia-Pichel F."/>
        </authorList>
    </citation>
    <scope>NUCLEOTIDE SEQUENCE [LARGE SCALE GENOMIC DNA]</scope>
    <source>
        <strain evidence="2 3">BC008</strain>
    </source>
</reference>
<dbReference type="RefSeq" id="WP_027845499.1">
    <property type="nucleotide sequence ID" value="NZ_LMTZ01000014.1"/>
</dbReference>
<sequence length="176" mass="20629">MEEFSDVGKYLRLPLHQIKVQESMDTSDVILIESIAEKLKQNQRNFLPIIVEEVDENEYKVLLNSHIFEAATTAKLDFVWCILADEQRRKQIEIESQQRFEVNMLTASEETISRMLQYIKKSHSGWRIEPEKVAKVIVANRNEKWKERKPFIPLTKLNCGIGKTKLGTLNKYFCIN</sequence>
<evidence type="ECO:0000313" key="1">
    <source>
        <dbReference type="EMBL" id="KST69684.1"/>
    </source>
</evidence>
<name>A0A0V7ZYM4_9CYAN</name>
<dbReference type="OrthoDB" id="482313at2"/>
<evidence type="ECO:0008006" key="4">
    <source>
        <dbReference type="Google" id="ProtNLM"/>
    </source>
</evidence>
<evidence type="ECO:0000313" key="2">
    <source>
        <dbReference type="EMBL" id="KST69692.1"/>
    </source>
</evidence>
<accession>A0A0V7ZYM4</accession>
<evidence type="ECO:0000313" key="3">
    <source>
        <dbReference type="Proteomes" id="UP000053372"/>
    </source>
</evidence>
<dbReference type="AlphaFoldDB" id="A0A0V7ZYM4"/>
<dbReference type="Proteomes" id="UP000053372">
    <property type="component" value="Unassembled WGS sequence"/>
</dbReference>
<gene>
    <name evidence="1" type="ORF">BC008_05135</name>
    <name evidence="2" type="ORF">BC008_05150</name>
</gene>
<organism evidence="2 3">
    <name type="scientific">Mastigocoleus testarum BC008</name>
    <dbReference type="NCBI Taxonomy" id="371196"/>
    <lineage>
        <taxon>Bacteria</taxon>
        <taxon>Bacillati</taxon>
        <taxon>Cyanobacteriota</taxon>
        <taxon>Cyanophyceae</taxon>
        <taxon>Nostocales</taxon>
        <taxon>Hapalosiphonaceae</taxon>
        <taxon>Mastigocoleus</taxon>
    </lineage>
</organism>
<keyword evidence="3" id="KW-1185">Reference proteome</keyword>
<protein>
    <recommendedName>
        <fullName evidence="4">ParB/Sulfiredoxin domain-containing protein</fullName>
    </recommendedName>
</protein>
<proteinExistence type="predicted"/>
<comment type="caution">
    <text evidence="2">The sequence shown here is derived from an EMBL/GenBank/DDBJ whole genome shotgun (WGS) entry which is preliminary data.</text>
</comment>
<dbReference type="EMBL" id="LMTZ01000015">
    <property type="protein sequence ID" value="KST69684.1"/>
    <property type="molecule type" value="Genomic_DNA"/>
</dbReference>
<dbReference type="EMBL" id="LMTZ01000014">
    <property type="protein sequence ID" value="KST69692.1"/>
    <property type="molecule type" value="Genomic_DNA"/>
</dbReference>